<dbReference type="Pfam" id="PF00650">
    <property type="entry name" value="CRAL_TRIO"/>
    <property type="match status" value="2"/>
</dbReference>
<dbReference type="AlphaFoldDB" id="A0A5B7DZC7"/>
<feature type="domain" description="CRAL-TRIO" evidence="1">
    <location>
        <begin position="2"/>
        <end position="77"/>
    </location>
</feature>
<proteinExistence type="predicted"/>
<organism evidence="2 3">
    <name type="scientific">Portunus trituberculatus</name>
    <name type="common">Swimming crab</name>
    <name type="synonym">Neptunus trituberculatus</name>
    <dbReference type="NCBI Taxonomy" id="210409"/>
    <lineage>
        <taxon>Eukaryota</taxon>
        <taxon>Metazoa</taxon>
        <taxon>Ecdysozoa</taxon>
        <taxon>Arthropoda</taxon>
        <taxon>Crustacea</taxon>
        <taxon>Multicrustacea</taxon>
        <taxon>Malacostraca</taxon>
        <taxon>Eumalacostraca</taxon>
        <taxon>Eucarida</taxon>
        <taxon>Decapoda</taxon>
        <taxon>Pleocyemata</taxon>
        <taxon>Brachyura</taxon>
        <taxon>Eubrachyura</taxon>
        <taxon>Portunoidea</taxon>
        <taxon>Portunidae</taxon>
        <taxon>Portuninae</taxon>
        <taxon>Portunus</taxon>
    </lineage>
</organism>
<dbReference type="PANTHER" id="PTHR10174">
    <property type="entry name" value="ALPHA-TOCOPHEROL TRANSFER PROTEIN-RELATED"/>
    <property type="match status" value="1"/>
</dbReference>
<dbReference type="InterPro" id="IPR036865">
    <property type="entry name" value="CRAL-TRIO_dom_sf"/>
</dbReference>
<sequence length="173" mass="19432">MGRKVLFCRWGIYDPKEVTMDELIKSTSMIMDVLMDEDEQTSLVGINMLGDCEGLTFSHAVAFTPAHAKKSMVMWQDEHPTFSFHSVALLLPGCDHQGRRIILSRPGVFDPSTTSIDELSKTMMLLCDIFMEEDETLSVTGMVMVEDFKNFSLSHLAALSPVTVKKMTTLFQV</sequence>
<name>A0A5B7DZC7_PORTR</name>
<feature type="domain" description="CRAL-TRIO" evidence="1">
    <location>
        <begin position="87"/>
        <end position="172"/>
    </location>
</feature>
<evidence type="ECO:0000313" key="2">
    <source>
        <dbReference type="EMBL" id="MPC26283.1"/>
    </source>
</evidence>
<evidence type="ECO:0000313" key="3">
    <source>
        <dbReference type="Proteomes" id="UP000324222"/>
    </source>
</evidence>
<dbReference type="EMBL" id="VSRR010001580">
    <property type="protein sequence ID" value="MPC26283.1"/>
    <property type="molecule type" value="Genomic_DNA"/>
</dbReference>
<dbReference type="CDD" id="cd00170">
    <property type="entry name" value="SEC14"/>
    <property type="match status" value="1"/>
</dbReference>
<reference evidence="2 3" key="1">
    <citation type="submission" date="2019-05" db="EMBL/GenBank/DDBJ databases">
        <title>Another draft genome of Portunus trituberculatus and its Hox gene families provides insights of decapod evolution.</title>
        <authorList>
            <person name="Jeong J.-H."/>
            <person name="Song I."/>
            <person name="Kim S."/>
            <person name="Choi T."/>
            <person name="Kim D."/>
            <person name="Ryu S."/>
            <person name="Kim W."/>
        </authorList>
    </citation>
    <scope>NUCLEOTIDE SEQUENCE [LARGE SCALE GENOMIC DNA]</scope>
    <source>
        <tissue evidence="2">Muscle</tissue>
    </source>
</reference>
<comment type="caution">
    <text evidence="2">The sequence shown here is derived from an EMBL/GenBank/DDBJ whole genome shotgun (WGS) entry which is preliminary data.</text>
</comment>
<accession>A0A5B7DZC7</accession>
<dbReference type="OrthoDB" id="5310573at2759"/>
<evidence type="ECO:0000259" key="1">
    <source>
        <dbReference type="Pfam" id="PF00650"/>
    </source>
</evidence>
<keyword evidence="3" id="KW-1185">Reference proteome</keyword>
<dbReference type="Proteomes" id="UP000324222">
    <property type="component" value="Unassembled WGS sequence"/>
</dbReference>
<dbReference type="GO" id="GO:1902936">
    <property type="term" value="F:phosphatidylinositol bisphosphate binding"/>
    <property type="evidence" value="ECO:0007669"/>
    <property type="project" value="TreeGrafter"/>
</dbReference>
<dbReference type="InterPro" id="IPR001251">
    <property type="entry name" value="CRAL-TRIO_dom"/>
</dbReference>
<protein>
    <submittedName>
        <fullName evidence="2">Alpha-tocopherol transfer protein</fullName>
    </submittedName>
</protein>
<dbReference type="GO" id="GO:0016020">
    <property type="term" value="C:membrane"/>
    <property type="evidence" value="ECO:0007669"/>
    <property type="project" value="TreeGrafter"/>
</dbReference>
<dbReference type="PANTHER" id="PTHR10174:SF224">
    <property type="entry name" value="RETINOL-BINDING PROTEIN PINTA"/>
    <property type="match status" value="1"/>
</dbReference>
<dbReference type="SUPFAM" id="SSF52087">
    <property type="entry name" value="CRAL/TRIO domain"/>
    <property type="match status" value="2"/>
</dbReference>
<dbReference type="Gene3D" id="3.40.525.10">
    <property type="entry name" value="CRAL-TRIO lipid binding domain"/>
    <property type="match status" value="2"/>
</dbReference>
<gene>
    <name evidence="2" type="primary">TTPA</name>
    <name evidence="2" type="ORF">E2C01_019419</name>
</gene>